<reference evidence="2 3" key="1">
    <citation type="journal article" date="2012" name="J. Bacteriol.">
        <title>Complete genome sequence of Rickettsia slovaca, the agent of tick-borne lymphadenitis.</title>
        <authorList>
            <person name="Fournier P.E."/>
            <person name="El Karkouri K."/>
            <person name="Robert C."/>
            <person name="Medigue C."/>
            <person name="Raoult D."/>
        </authorList>
    </citation>
    <scope>NUCLEOTIDE SEQUENCE [LARGE SCALE GENOMIC DNA]</scope>
    <source>
        <strain evidence="2 3">13-B</strain>
    </source>
</reference>
<keyword evidence="3" id="KW-1185">Reference proteome</keyword>
<evidence type="ECO:0000313" key="2">
    <source>
        <dbReference type="EMBL" id="AEV91975.1"/>
    </source>
</evidence>
<keyword evidence="1" id="KW-0812">Transmembrane</keyword>
<sequence length="37" mass="4643">MKRIKNKFFICLFYQIYNFVPIKIIFFWIPAFAGMRH</sequence>
<protein>
    <submittedName>
        <fullName evidence="2">Uncharacterized protein</fullName>
    </submittedName>
</protein>
<proteinExistence type="predicted"/>
<dbReference type="Proteomes" id="UP000005443">
    <property type="component" value="Chromosome"/>
</dbReference>
<evidence type="ECO:0000256" key="1">
    <source>
        <dbReference type="SAM" id="Phobius"/>
    </source>
</evidence>
<keyword evidence="1" id="KW-1133">Transmembrane helix</keyword>
<dbReference type="EMBL" id="CP002428">
    <property type="protein sequence ID" value="AEV91975.1"/>
    <property type="molecule type" value="Genomic_DNA"/>
</dbReference>
<accession>A0ABM5MR02</accession>
<gene>
    <name evidence="2" type="ordered locus">Rsl_386</name>
</gene>
<organism evidence="2 3">
    <name type="scientific">Rickettsia slovaca (strain 13-B)</name>
    <dbReference type="NCBI Taxonomy" id="941638"/>
    <lineage>
        <taxon>Bacteria</taxon>
        <taxon>Pseudomonadati</taxon>
        <taxon>Pseudomonadota</taxon>
        <taxon>Alphaproteobacteria</taxon>
        <taxon>Rickettsiales</taxon>
        <taxon>Rickettsiaceae</taxon>
        <taxon>Rickettsieae</taxon>
        <taxon>Rickettsia</taxon>
        <taxon>spotted fever group</taxon>
    </lineage>
</organism>
<feature type="transmembrane region" description="Helical" evidence="1">
    <location>
        <begin position="12"/>
        <end position="33"/>
    </location>
</feature>
<keyword evidence="1" id="KW-0472">Membrane</keyword>
<evidence type="ECO:0000313" key="3">
    <source>
        <dbReference type="Proteomes" id="UP000005443"/>
    </source>
</evidence>
<name>A0ABM5MR02_RICS1</name>